<evidence type="ECO:0000313" key="4">
    <source>
        <dbReference type="Proteomes" id="UP000517694"/>
    </source>
</evidence>
<evidence type="ECO:0000259" key="2">
    <source>
        <dbReference type="Pfam" id="PF00857"/>
    </source>
</evidence>
<dbReference type="RefSeq" id="WP_159663445.1">
    <property type="nucleotide sequence ID" value="NZ_JACMHY010000002.1"/>
</dbReference>
<dbReference type="InterPro" id="IPR000868">
    <property type="entry name" value="Isochorismatase-like_dom"/>
</dbReference>
<gene>
    <name evidence="3" type="ORF">H1R13_08055</name>
</gene>
<dbReference type="CDD" id="cd00431">
    <property type="entry name" value="cysteine_hydrolases"/>
    <property type="match status" value="1"/>
</dbReference>
<dbReference type="EMBL" id="JACMHY010000002">
    <property type="protein sequence ID" value="MBC2864953.1"/>
    <property type="molecule type" value="Genomic_DNA"/>
</dbReference>
<dbReference type="PANTHER" id="PTHR43540">
    <property type="entry name" value="PEROXYUREIDOACRYLATE/UREIDOACRYLATE AMIDOHYDROLASE-RELATED"/>
    <property type="match status" value="1"/>
</dbReference>
<dbReference type="AlphaFoldDB" id="A0A7X1LPJ8"/>
<dbReference type="OrthoDB" id="3209829at2"/>
<dbReference type="Pfam" id="PF00857">
    <property type="entry name" value="Isochorismatase"/>
    <property type="match status" value="1"/>
</dbReference>
<proteinExistence type="predicted"/>
<dbReference type="InterPro" id="IPR050272">
    <property type="entry name" value="Isochorismatase-like_hydrls"/>
</dbReference>
<keyword evidence="1 3" id="KW-0378">Hydrolase</keyword>
<sequence>MTIRGLGTPSTTALVISECQNGMTNPEHATNKPLVEQVTKRRTIDNIAELADALRQLGVPIVHCTVAAYPDYRGWRANSLLSGVFTKRPLVEGHPSVEIHPKLAPQPGDYRVHRHVGLTAFHATELDQLLRNLGVSSIIMTGVSVNVAVTGSSLEAVNRGFSVVVPEDCVAGATDETHDFMLAHITRLLATITTKDEIVSQLAAAVTA</sequence>
<organism evidence="3 4">
    <name type="scientific">Streptomyces mexicanus</name>
    <dbReference type="NCBI Taxonomy" id="178566"/>
    <lineage>
        <taxon>Bacteria</taxon>
        <taxon>Bacillati</taxon>
        <taxon>Actinomycetota</taxon>
        <taxon>Actinomycetes</taxon>
        <taxon>Kitasatosporales</taxon>
        <taxon>Streptomycetaceae</taxon>
        <taxon>Streptomyces</taxon>
    </lineage>
</organism>
<dbReference type="GO" id="GO:0016787">
    <property type="term" value="F:hydrolase activity"/>
    <property type="evidence" value="ECO:0007669"/>
    <property type="project" value="UniProtKB-KW"/>
</dbReference>
<keyword evidence="4" id="KW-1185">Reference proteome</keyword>
<dbReference type="Proteomes" id="UP000517694">
    <property type="component" value="Unassembled WGS sequence"/>
</dbReference>
<comment type="caution">
    <text evidence="3">The sequence shown here is derived from an EMBL/GenBank/DDBJ whole genome shotgun (WGS) entry which is preliminary data.</text>
</comment>
<protein>
    <submittedName>
        <fullName evidence="3">Cysteine hydrolase</fullName>
    </submittedName>
</protein>
<reference evidence="3 4" key="1">
    <citation type="submission" date="2020-08" db="EMBL/GenBank/DDBJ databases">
        <title>Whole-Genome Sequence of French Clinical Streptomyces mexicanus Strain Q0842.</title>
        <authorList>
            <person name="Boxberger M."/>
            <person name="La Scola B."/>
        </authorList>
    </citation>
    <scope>NUCLEOTIDE SEQUENCE [LARGE SCALE GENOMIC DNA]</scope>
    <source>
        <strain evidence="3 4">Marseille-Q0842</strain>
    </source>
</reference>
<name>A0A7X1LPJ8_9ACTN</name>
<dbReference type="Gene3D" id="3.40.50.850">
    <property type="entry name" value="Isochorismatase-like"/>
    <property type="match status" value="1"/>
</dbReference>
<dbReference type="SUPFAM" id="SSF52499">
    <property type="entry name" value="Isochorismatase-like hydrolases"/>
    <property type="match status" value="1"/>
</dbReference>
<dbReference type="InterPro" id="IPR036380">
    <property type="entry name" value="Isochorismatase-like_sf"/>
</dbReference>
<evidence type="ECO:0000313" key="3">
    <source>
        <dbReference type="EMBL" id="MBC2864953.1"/>
    </source>
</evidence>
<feature type="domain" description="Isochorismatase-like" evidence="2">
    <location>
        <begin position="12"/>
        <end position="196"/>
    </location>
</feature>
<evidence type="ECO:0000256" key="1">
    <source>
        <dbReference type="ARBA" id="ARBA00022801"/>
    </source>
</evidence>
<dbReference type="PANTHER" id="PTHR43540:SF6">
    <property type="entry name" value="ISOCHORISMATASE-LIKE DOMAIN-CONTAINING PROTEIN"/>
    <property type="match status" value="1"/>
</dbReference>
<accession>A0A7X1LPJ8</accession>